<feature type="signal peptide" evidence="3">
    <location>
        <begin position="1"/>
        <end position="42"/>
    </location>
</feature>
<comment type="similarity">
    <text evidence="1">Belongs to the beta/gamma-crystallin family.</text>
</comment>
<evidence type="ECO:0000256" key="3">
    <source>
        <dbReference type="SAM" id="SignalP"/>
    </source>
</evidence>
<feature type="chain" id="PRO_5002637783" description="Beta/gamma crystallin 'Greek key' domain-containing protein" evidence="3">
    <location>
        <begin position="43"/>
        <end position="549"/>
    </location>
</feature>
<dbReference type="OrthoDB" id="6071905at2"/>
<evidence type="ECO:0000313" key="5">
    <source>
        <dbReference type="EMBL" id="ABM03860.1"/>
    </source>
</evidence>
<evidence type="ECO:0000313" key="6">
    <source>
        <dbReference type="Proteomes" id="UP000000639"/>
    </source>
</evidence>
<evidence type="ECO:0000256" key="2">
    <source>
        <dbReference type="ARBA" id="ARBA00022737"/>
    </source>
</evidence>
<dbReference type="SUPFAM" id="SSF49695">
    <property type="entry name" value="gamma-Crystallin-like"/>
    <property type="match status" value="3"/>
</dbReference>
<dbReference type="EMBL" id="CP000510">
    <property type="protein sequence ID" value="ABM03860.1"/>
    <property type="molecule type" value="Genomic_DNA"/>
</dbReference>
<dbReference type="STRING" id="357804.Ping_2114"/>
<feature type="domain" description="Beta/gamma crystallin 'Greek key'" evidence="4">
    <location>
        <begin position="190"/>
        <end position="231"/>
    </location>
</feature>
<keyword evidence="3" id="KW-0732">Signal</keyword>
<protein>
    <recommendedName>
        <fullName evidence="4">Beta/gamma crystallin 'Greek key' domain-containing protein</fullName>
    </recommendedName>
</protein>
<gene>
    <name evidence="5" type="ordered locus">Ping_2114</name>
</gene>
<dbReference type="KEGG" id="pin:Ping_2114"/>
<accession>A1SWJ5</accession>
<keyword evidence="2" id="KW-0677">Repeat</keyword>
<keyword evidence="6" id="KW-1185">Reference proteome</keyword>
<dbReference type="RefSeq" id="WP_011770420.1">
    <property type="nucleotide sequence ID" value="NC_008709.1"/>
</dbReference>
<evidence type="ECO:0000259" key="4">
    <source>
        <dbReference type="PROSITE" id="PS50915"/>
    </source>
</evidence>
<dbReference type="AlphaFoldDB" id="A1SWJ5"/>
<dbReference type="PROSITE" id="PS50915">
    <property type="entry name" value="CRYSTALLIN_BETA_GAMMA"/>
    <property type="match status" value="1"/>
</dbReference>
<dbReference type="Gene3D" id="2.60.20.10">
    <property type="entry name" value="Crystallins"/>
    <property type="match status" value="4"/>
</dbReference>
<sequence length="549" mass="59771">MNINISSTEPTKVIMLRKALRLFSLSSIVLASSFLFPAEALAQCEPGPHEVAFFQHANFEGKCKVLGLKDYKNSSDLGIKNDSISSVKVGAEVQAFVCKDSFYRGECEVLNKNHKTLRNNVVKGDTISSAKIQLRNGSASCTPGRNQVAFYQHTNYKGACQVRGLGRYENSLKIGLKNDTISSVKLGTNSQAVLCRDSNFQGHCIVLKENRPTLKSWHVGNDETSSAKVQELGTQECQPKADQVALFMHSNFVAPCVVKNMGLYGNSSKIGLKNDSISSVIIGRDSQVLLCEHSNFKNCVELKGSDSNLGDNRIGHDQVSSLKVQPRGFKDCIPDSNEASFFEDSGYVGTCKVKSIGDYNNAASIGLANNSISSIRVGSSIQVCACGGDDFTQICEAFTMDDPSLDNNFPIYTTGNDLISSIKVQMRGSECKVKSIPPDPQDVFKQISVFNCHTDMRSVHLWTRNITIGAPFVERGVLSPQYSNGSCPSGASPRVISLIDGYLFEFVVVDTGQLTCEGRNDPSLGNCIRMPSRFILGDDDGLSLNIKVH</sequence>
<dbReference type="Proteomes" id="UP000000639">
    <property type="component" value="Chromosome"/>
</dbReference>
<dbReference type="InterPro" id="IPR011024">
    <property type="entry name" value="G_crystallin-like"/>
</dbReference>
<dbReference type="InterPro" id="IPR001064">
    <property type="entry name" value="Beta/gamma_crystallin"/>
</dbReference>
<reference evidence="5 6" key="1">
    <citation type="submission" date="2007-01" db="EMBL/GenBank/DDBJ databases">
        <title>Complete sequence of Psychromonas ingrahamii 37.</title>
        <authorList>
            <consortium name="US DOE Joint Genome Institute"/>
            <person name="Copeland A."/>
            <person name="Lucas S."/>
            <person name="Lapidus A."/>
            <person name="Barry K."/>
            <person name="Detter J.C."/>
            <person name="Glavina del Rio T."/>
            <person name="Hammon N."/>
            <person name="Israni S."/>
            <person name="Dalin E."/>
            <person name="Tice H."/>
            <person name="Pitluck S."/>
            <person name="Thompson L.S."/>
            <person name="Brettin T."/>
            <person name="Bruce D."/>
            <person name="Han C."/>
            <person name="Tapia R."/>
            <person name="Schmutz J."/>
            <person name="Larimer F."/>
            <person name="Land M."/>
            <person name="Hauser L."/>
            <person name="Kyrpides N."/>
            <person name="Ivanova N."/>
            <person name="Staley J."/>
            <person name="Richardson P."/>
        </authorList>
    </citation>
    <scope>NUCLEOTIDE SEQUENCE [LARGE SCALE GENOMIC DNA]</scope>
    <source>
        <strain evidence="5 6">37</strain>
    </source>
</reference>
<proteinExistence type="inferred from homology"/>
<organism evidence="5 6">
    <name type="scientific">Psychromonas ingrahamii (strain DSM 17664 / CCUG 51855 / 37)</name>
    <dbReference type="NCBI Taxonomy" id="357804"/>
    <lineage>
        <taxon>Bacteria</taxon>
        <taxon>Pseudomonadati</taxon>
        <taxon>Pseudomonadota</taxon>
        <taxon>Gammaproteobacteria</taxon>
        <taxon>Alteromonadales</taxon>
        <taxon>Psychromonadaceae</taxon>
        <taxon>Psychromonas</taxon>
    </lineage>
</organism>
<name>A1SWJ5_PSYIN</name>
<evidence type="ECO:0000256" key="1">
    <source>
        <dbReference type="ARBA" id="ARBA00009646"/>
    </source>
</evidence>
<dbReference type="HOGENOM" id="CLU_495960_0_0_6"/>